<name>A0ABQ3J836_9PSEU</name>
<dbReference type="Gene3D" id="1.10.357.10">
    <property type="entry name" value="Tetracycline Repressor, domain 2"/>
    <property type="match status" value="1"/>
</dbReference>
<dbReference type="RefSeq" id="WP_191245971.1">
    <property type="nucleotide sequence ID" value="NZ_BNAU01000004.1"/>
</dbReference>
<evidence type="ECO:0000256" key="2">
    <source>
        <dbReference type="ARBA" id="ARBA00023125"/>
    </source>
</evidence>
<dbReference type="InterPro" id="IPR001647">
    <property type="entry name" value="HTH_TetR"/>
</dbReference>
<dbReference type="EMBL" id="BNAU01000004">
    <property type="protein sequence ID" value="GHF01757.1"/>
    <property type="molecule type" value="Genomic_DNA"/>
</dbReference>
<evidence type="ECO:0000313" key="7">
    <source>
        <dbReference type="Proteomes" id="UP000605897"/>
    </source>
</evidence>
<dbReference type="SUPFAM" id="SSF46689">
    <property type="entry name" value="Homeodomain-like"/>
    <property type="match status" value="1"/>
</dbReference>
<comment type="caution">
    <text evidence="6">The sequence shown here is derived from an EMBL/GenBank/DDBJ whole genome shotgun (WGS) entry which is preliminary data.</text>
</comment>
<accession>A0ABQ3J836</accession>
<feature type="domain" description="HTH tetR-type" evidence="4">
    <location>
        <begin position="14"/>
        <end position="57"/>
    </location>
</feature>
<organism evidence="6 7">
    <name type="scientific">Amycolatopsis deserti</name>
    <dbReference type="NCBI Taxonomy" id="185696"/>
    <lineage>
        <taxon>Bacteria</taxon>
        <taxon>Bacillati</taxon>
        <taxon>Actinomycetota</taxon>
        <taxon>Actinomycetes</taxon>
        <taxon>Pseudonocardiales</taxon>
        <taxon>Pseudonocardiaceae</taxon>
        <taxon>Amycolatopsis</taxon>
    </lineage>
</organism>
<feature type="domain" description="Transcriptional regulator LmrA/YxaF-like C-terminal" evidence="5">
    <location>
        <begin position="82"/>
        <end position="181"/>
    </location>
</feature>
<dbReference type="Proteomes" id="UP000605897">
    <property type="component" value="Unassembled WGS sequence"/>
</dbReference>
<keyword evidence="1" id="KW-0805">Transcription regulation</keyword>
<dbReference type="Pfam" id="PF00440">
    <property type="entry name" value="TetR_N"/>
    <property type="match status" value="1"/>
</dbReference>
<proteinExistence type="predicted"/>
<dbReference type="InterPro" id="IPR036271">
    <property type="entry name" value="Tet_transcr_reg_TetR-rel_C_sf"/>
</dbReference>
<keyword evidence="7" id="KW-1185">Reference proteome</keyword>
<protein>
    <submittedName>
        <fullName evidence="6">TetR family transcriptional regulator</fullName>
    </submittedName>
</protein>
<gene>
    <name evidence="6" type="ORF">GCM10017786_38630</name>
</gene>
<dbReference type="Pfam" id="PF21993">
    <property type="entry name" value="TetR_C_13_2"/>
    <property type="match status" value="1"/>
</dbReference>
<dbReference type="PANTHER" id="PTHR47506:SF3">
    <property type="entry name" value="HTH-TYPE TRANSCRIPTIONAL REGULATOR LMRA"/>
    <property type="match status" value="1"/>
</dbReference>
<dbReference type="PRINTS" id="PR00455">
    <property type="entry name" value="HTHTETR"/>
</dbReference>
<dbReference type="PANTHER" id="PTHR47506">
    <property type="entry name" value="TRANSCRIPTIONAL REGULATORY PROTEIN"/>
    <property type="match status" value="1"/>
</dbReference>
<dbReference type="InterPro" id="IPR054156">
    <property type="entry name" value="YxaF_TetR_C"/>
</dbReference>
<evidence type="ECO:0000256" key="3">
    <source>
        <dbReference type="ARBA" id="ARBA00023163"/>
    </source>
</evidence>
<evidence type="ECO:0000313" key="6">
    <source>
        <dbReference type="EMBL" id="GHF01757.1"/>
    </source>
</evidence>
<dbReference type="InterPro" id="IPR009057">
    <property type="entry name" value="Homeodomain-like_sf"/>
</dbReference>
<evidence type="ECO:0000256" key="1">
    <source>
        <dbReference type="ARBA" id="ARBA00023015"/>
    </source>
</evidence>
<keyword evidence="3" id="KW-0804">Transcription</keyword>
<dbReference type="SUPFAM" id="SSF48498">
    <property type="entry name" value="Tetracyclin repressor-like, C-terminal domain"/>
    <property type="match status" value="1"/>
</dbReference>
<evidence type="ECO:0000259" key="5">
    <source>
        <dbReference type="Pfam" id="PF21993"/>
    </source>
</evidence>
<reference evidence="7" key="1">
    <citation type="journal article" date="2019" name="Int. J. Syst. Evol. Microbiol.">
        <title>The Global Catalogue of Microorganisms (GCM) 10K type strain sequencing project: providing services to taxonomists for standard genome sequencing and annotation.</title>
        <authorList>
            <consortium name="The Broad Institute Genomics Platform"/>
            <consortium name="The Broad Institute Genome Sequencing Center for Infectious Disease"/>
            <person name="Wu L."/>
            <person name="Ma J."/>
        </authorList>
    </citation>
    <scope>NUCLEOTIDE SEQUENCE [LARGE SCALE GENOMIC DNA]</scope>
    <source>
        <strain evidence="7">CGMCC 4.7677</strain>
    </source>
</reference>
<keyword evidence="2" id="KW-0238">DNA-binding</keyword>
<sequence length="191" mass="20052">MVRRTDTRRRMVNSAAELFRTQGYHATGLNQLVSAGGAPKGSLYFHFPGGKEQLAAEAIAFSSENMAALLRSTLDAAPDAGTAVTRVIDALGRNLADSGYRSGCPISTVALDAADSEPIRQACTDGYASWHAVLTEYLSGQGADPATAATLGTIALSAIEGALLLARTQHDLAPLHAVGEHLRASFERELT</sequence>
<evidence type="ECO:0000259" key="4">
    <source>
        <dbReference type="Pfam" id="PF00440"/>
    </source>
</evidence>